<evidence type="ECO:0000256" key="5">
    <source>
        <dbReference type="ARBA" id="ARBA00023065"/>
    </source>
</evidence>
<dbReference type="PANTHER" id="PTHR37839:SF1">
    <property type="entry name" value="NA(+)-TRANSLOCATING NADH-QUINONE REDUCTASE SUBUNIT A"/>
    <property type="match status" value="1"/>
</dbReference>
<evidence type="ECO:0000256" key="7">
    <source>
        <dbReference type="ARBA" id="ARBA00023201"/>
    </source>
</evidence>
<feature type="domain" description="Na(+)-translocating NADH-quinone reductase subunit A C-terminal" evidence="10">
    <location>
        <begin position="289"/>
        <end position="339"/>
    </location>
</feature>
<dbReference type="GO" id="GO:0016655">
    <property type="term" value="F:oxidoreductase activity, acting on NAD(P)H, quinone or similar compound as acceptor"/>
    <property type="evidence" value="ECO:0007669"/>
    <property type="project" value="UniProtKB-UniRule"/>
</dbReference>
<evidence type="ECO:0000256" key="1">
    <source>
        <dbReference type="ARBA" id="ARBA00022448"/>
    </source>
</evidence>
<dbReference type="InterPro" id="IPR008703">
    <property type="entry name" value="NqrA"/>
</dbReference>
<keyword evidence="5 8" id="KW-0406">Ion transport</keyword>
<dbReference type="Pfam" id="PF24836">
    <property type="entry name" value="NQRA_2nd"/>
    <property type="match status" value="1"/>
</dbReference>
<dbReference type="InterPro" id="IPR056147">
    <property type="entry name" value="NQRA_N"/>
</dbReference>
<dbReference type="Gene3D" id="2.40.50.100">
    <property type="match status" value="1"/>
</dbReference>
<protein>
    <recommendedName>
        <fullName evidence="8">Na(+)-translocating NADH-quinone reductase subunit A</fullName>
        <shortName evidence="8">Na(+)-NQR subunit A</shortName>
        <shortName evidence="8">Na(+)-translocating NQR subunit A</shortName>
        <ecNumber evidence="8">7.2.1.1</ecNumber>
    </recommendedName>
    <alternativeName>
        <fullName evidence="8">NQR complex subunit A</fullName>
    </alternativeName>
    <alternativeName>
        <fullName evidence="8">NQR-1 subunit A</fullName>
    </alternativeName>
</protein>
<evidence type="ECO:0000259" key="9">
    <source>
        <dbReference type="Pfam" id="PF05896"/>
    </source>
</evidence>
<evidence type="ECO:0000313" key="12">
    <source>
        <dbReference type="EMBL" id="SDN78712.1"/>
    </source>
</evidence>
<evidence type="ECO:0000256" key="4">
    <source>
        <dbReference type="ARBA" id="ARBA00023053"/>
    </source>
</evidence>
<evidence type="ECO:0000256" key="6">
    <source>
        <dbReference type="ARBA" id="ARBA00023075"/>
    </source>
</evidence>
<comment type="function">
    <text evidence="8">NQR complex catalyzes the reduction of ubiquinone-1 to ubiquinol by two successive reactions, coupled with the transport of Na(+) ions from the cytoplasm to the periplasm. NqrA to NqrE are probably involved in the second step, the conversion of ubisemiquinone to ubiquinol.</text>
</comment>
<evidence type="ECO:0000256" key="8">
    <source>
        <dbReference type="HAMAP-Rule" id="MF_00425"/>
    </source>
</evidence>
<sequence>MFFLTFFFSVNLKIINFAAQRDNQTNLLNMANVIRLRKGLDIHLQGKAEETKMNLKSNGHYALVPDDFEGVVPKVVVREGDVVRAGDALFVNKLYPEVRFASPVSGKVTAVERGDRRKVLCVKVEADSQQQYVDFGKKDVAAMDAKAVVDALLEAGLFGFINQLPYAISTNPSVMPKAIFVSALRDKPLAGSFEFEVKGQEADFQTGLTALSKIAKTYLGVGVDSSLENMKDVEVNVFKGKCPAGNVGVQVNNIDPVNKGEVVWTIGDPSVVLFIGRLFNTGKVNLTRTVALCGSEVKKPCYVDMLVGEELSTLLSNSYDADHSVRIINGNVLTGRITSKDGFLGAHTSEITVIPEGDDNNELLGWIMPRFGQFSVNRSYFSWLFGKKAYALDARVKGGERHMIMSGEYDKVLPMDIYGEYLIKAIIAGDIDKMEQLGIYEVSPEDFALAEFVDSSKLELQRIVREGLNNLRKENA</sequence>
<dbReference type="NCBIfam" id="NF003761">
    <property type="entry name" value="PRK05352.1-4"/>
    <property type="match status" value="1"/>
</dbReference>
<dbReference type="InterPro" id="IPR022615">
    <property type="entry name" value="NqrA_C_domain"/>
</dbReference>
<proteinExistence type="inferred from homology"/>
<organism evidence="12 13">
    <name type="scientific">Prevotella communis</name>
    <dbReference type="NCBI Taxonomy" id="2913614"/>
    <lineage>
        <taxon>Bacteria</taxon>
        <taxon>Pseudomonadati</taxon>
        <taxon>Bacteroidota</taxon>
        <taxon>Bacteroidia</taxon>
        <taxon>Bacteroidales</taxon>
        <taxon>Prevotellaceae</taxon>
        <taxon>Prevotella</taxon>
    </lineage>
</organism>
<dbReference type="EC" id="7.2.1.1" evidence="8"/>
<keyword evidence="7 8" id="KW-0739">Sodium transport</keyword>
<dbReference type="AlphaFoldDB" id="A0A1H0E8J6"/>
<keyword evidence="4 8" id="KW-0915">Sodium</keyword>
<dbReference type="EMBL" id="FNIW01000003">
    <property type="protein sequence ID" value="SDN78712.1"/>
    <property type="molecule type" value="Genomic_DNA"/>
</dbReference>
<gene>
    <name evidence="8" type="primary">nqrA</name>
    <name evidence="12" type="ORF">SAMN04487900_10342</name>
</gene>
<dbReference type="HAMAP" id="MF_00425">
    <property type="entry name" value="NqrA"/>
    <property type="match status" value="1"/>
</dbReference>
<dbReference type="PANTHER" id="PTHR37839">
    <property type="entry name" value="NA(+)-TRANSLOCATING NADH-QUINONE REDUCTASE SUBUNIT A"/>
    <property type="match status" value="1"/>
</dbReference>
<dbReference type="Pfam" id="PF05896">
    <property type="entry name" value="NQRA_N"/>
    <property type="match status" value="1"/>
</dbReference>
<comment type="catalytic activity">
    <reaction evidence="8">
        <text>a ubiquinone + n Na(+)(in) + NADH + H(+) = a ubiquinol + n Na(+)(out) + NAD(+)</text>
        <dbReference type="Rhea" id="RHEA:47748"/>
        <dbReference type="Rhea" id="RHEA-COMP:9565"/>
        <dbReference type="Rhea" id="RHEA-COMP:9566"/>
        <dbReference type="ChEBI" id="CHEBI:15378"/>
        <dbReference type="ChEBI" id="CHEBI:16389"/>
        <dbReference type="ChEBI" id="CHEBI:17976"/>
        <dbReference type="ChEBI" id="CHEBI:29101"/>
        <dbReference type="ChEBI" id="CHEBI:57540"/>
        <dbReference type="ChEBI" id="CHEBI:57945"/>
        <dbReference type="EC" id="7.2.1.1"/>
    </reaction>
</comment>
<feature type="domain" description="NqrA N-terminal barrel-sandwich hybrid" evidence="9">
    <location>
        <begin position="34"/>
        <end position="127"/>
    </location>
</feature>
<dbReference type="Pfam" id="PF11973">
    <property type="entry name" value="NQRA_SLBB"/>
    <property type="match status" value="1"/>
</dbReference>
<comment type="similarity">
    <text evidence="8">Belongs to the NqrA family.</text>
</comment>
<dbReference type="Proteomes" id="UP000199134">
    <property type="component" value="Unassembled WGS sequence"/>
</dbReference>
<evidence type="ECO:0000259" key="10">
    <source>
        <dbReference type="Pfam" id="PF11973"/>
    </source>
</evidence>
<evidence type="ECO:0000256" key="2">
    <source>
        <dbReference type="ARBA" id="ARBA00022967"/>
    </source>
</evidence>
<reference evidence="13" key="1">
    <citation type="submission" date="2016-10" db="EMBL/GenBank/DDBJ databases">
        <authorList>
            <person name="de Groot N.N."/>
        </authorList>
    </citation>
    <scope>NUCLEOTIDE SEQUENCE [LARGE SCALE GENOMIC DNA]</scope>
    <source>
        <strain evidence="13">BP1-145</strain>
    </source>
</reference>
<keyword evidence="2 8" id="KW-1278">Translocase</keyword>
<comment type="caution">
    <text evidence="12">The sequence shown here is derived from an EMBL/GenBank/DDBJ whole genome shotgun (WGS) entry which is preliminary data.</text>
</comment>
<comment type="subunit">
    <text evidence="8">Composed of six subunits; NqrA, NqrB, NqrC, NqrD, NqrE and NqrF.</text>
</comment>
<evidence type="ECO:0000259" key="11">
    <source>
        <dbReference type="Pfam" id="PF24836"/>
    </source>
</evidence>
<dbReference type="NCBIfam" id="TIGR01936">
    <property type="entry name" value="nqrA"/>
    <property type="match status" value="1"/>
</dbReference>
<name>A0A1H0E8J6_9BACT</name>
<dbReference type="InterPro" id="IPR056148">
    <property type="entry name" value="NQRA_2nd"/>
</dbReference>
<evidence type="ECO:0000313" key="13">
    <source>
        <dbReference type="Proteomes" id="UP000199134"/>
    </source>
</evidence>
<keyword evidence="1 8" id="KW-0813">Transport</keyword>
<evidence type="ECO:0000256" key="3">
    <source>
        <dbReference type="ARBA" id="ARBA00023027"/>
    </source>
</evidence>
<dbReference type="GO" id="GO:0006814">
    <property type="term" value="P:sodium ion transport"/>
    <property type="evidence" value="ECO:0007669"/>
    <property type="project" value="UniProtKB-UniRule"/>
</dbReference>
<accession>A0A1H0E8J6</accession>
<keyword evidence="6 8" id="KW-0830">Ubiquinone</keyword>
<feature type="domain" description="NqrA second alpha/beta" evidence="11">
    <location>
        <begin position="143"/>
        <end position="284"/>
    </location>
</feature>
<keyword evidence="3 8" id="KW-0520">NAD</keyword>